<organism evidence="1 2">
    <name type="scientific">Prochlorococcus marinus str. PAC1</name>
    <dbReference type="NCBI Taxonomy" id="59924"/>
    <lineage>
        <taxon>Bacteria</taxon>
        <taxon>Bacillati</taxon>
        <taxon>Cyanobacteriota</taxon>
        <taxon>Cyanophyceae</taxon>
        <taxon>Synechococcales</taxon>
        <taxon>Prochlorococcaceae</taxon>
        <taxon>Prochlorococcus</taxon>
    </lineage>
</organism>
<evidence type="ECO:0000313" key="2">
    <source>
        <dbReference type="Proteomes" id="UP000030392"/>
    </source>
</evidence>
<gene>
    <name evidence="1" type="ORF">EV03_0987</name>
</gene>
<name>A0A0A2C6D5_PROMR</name>
<dbReference type="AlphaFoldDB" id="A0A0A2C6D5"/>
<accession>A0A0A2C6D5</accession>
<proteinExistence type="predicted"/>
<evidence type="ECO:0000313" key="1">
    <source>
        <dbReference type="EMBL" id="KGG21047.1"/>
    </source>
</evidence>
<dbReference type="EMBL" id="JNAX01000010">
    <property type="protein sequence ID" value="KGG21047.1"/>
    <property type="molecule type" value="Genomic_DNA"/>
</dbReference>
<dbReference type="Proteomes" id="UP000030392">
    <property type="component" value="Unassembled WGS sequence"/>
</dbReference>
<comment type="caution">
    <text evidence="1">The sequence shown here is derived from an EMBL/GenBank/DDBJ whole genome shotgun (WGS) entry which is preliminary data.</text>
</comment>
<reference evidence="2" key="1">
    <citation type="journal article" date="2014" name="Sci. Data">
        <title>Genomes of diverse isolates of the marine cyanobacterium Prochlorococcus.</title>
        <authorList>
            <person name="Biller S."/>
            <person name="Berube P."/>
            <person name="Thompson J."/>
            <person name="Kelly L."/>
            <person name="Roggensack S."/>
            <person name="Awad L."/>
            <person name="Roache-Johnson K."/>
            <person name="Ding H."/>
            <person name="Giovannoni S.J."/>
            <person name="Moore L.R."/>
            <person name="Chisholm S.W."/>
        </authorList>
    </citation>
    <scope>NUCLEOTIDE SEQUENCE [LARGE SCALE GENOMIC DNA]</scope>
    <source>
        <strain evidence="2">PAC1</strain>
    </source>
</reference>
<sequence>MRKTKKNLQGSPDPYEDMIRLNKLDPYEGLIKSNNFLKENNKSS</sequence>
<protein>
    <submittedName>
        <fullName evidence="1">Uncharacterized protein</fullName>
    </submittedName>
</protein>
<dbReference type="RefSeq" id="WP_011295164.1">
    <property type="nucleotide sequence ID" value="NZ_CP138967.1"/>
</dbReference>